<reference evidence="4 5" key="1">
    <citation type="journal article" date="2019" name="Int. J. Syst. Evol. Microbiol.">
        <title>The Global Catalogue of Microorganisms (GCM) 10K type strain sequencing project: providing services to taxonomists for standard genome sequencing and annotation.</title>
        <authorList>
            <consortium name="The Broad Institute Genomics Platform"/>
            <consortium name="The Broad Institute Genome Sequencing Center for Infectious Disease"/>
            <person name="Wu L."/>
            <person name="Ma J."/>
        </authorList>
    </citation>
    <scope>NUCLEOTIDE SEQUENCE [LARGE SCALE GENOMIC DNA]</scope>
    <source>
        <strain evidence="4 5">JCM 11136</strain>
    </source>
</reference>
<accession>A0ABN1NR13</accession>
<dbReference type="InterPro" id="IPR011010">
    <property type="entry name" value="DNA_brk_join_enz"/>
</dbReference>
<evidence type="ECO:0000313" key="5">
    <source>
        <dbReference type="Proteomes" id="UP001501578"/>
    </source>
</evidence>
<comment type="caution">
    <text evidence="4">The sequence shown here is derived from an EMBL/GenBank/DDBJ whole genome shotgun (WGS) entry which is preliminary data.</text>
</comment>
<evidence type="ECO:0000256" key="2">
    <source>
        <dbReference type="ARBA" id="ARBA00023172"/>
    </source>
</evidence>
<dbReference type="Gene3D" id="1.10.150.130">
    <property type="match status" value="1"/>
</dbReference>
<dbReference type="SUPFAM" id="SSF56349">
    <property type="entry name" value="DNA breaking-rejoining enzymes"/>
    <property type="match status" value="1"/>
</dbReference>
<protein>
    <recommendedName>
        <fullName evidence="3">Tyr recombinase domain-containing protein</fullName>
    </recommendedName>
</protein>
<evidence type="ECO:0000259" key="3">
    <source>
        <dbReference type="PROSITE" id="PS51898"/>
    </source>
</evidence>
<feature type="domain" description="Tyr recombinase" evidence="3">
    <location>
        <begin position="130"/>
        <end position="324"/>
    </location>
</feature>
<keyword evidence="5" id="KW-1185">Reference proteome</keyword>
<dbReference type="InterPro" id="IPR050090">
    <property type="entry name" value="Tyrosine_recombinase_XerCD"/>
</dbReference>
<dbReference type="EMBL" id="BAAAHQ010000002">
    <property type="protein sequence ID" value="GAA0915009.1"/>
    <property type="molecule type" value="Genomic_DNA"/>
</dbReference>
<dbReference type="InterPro" id="IPR013762">
    <property type="entry name" value="Integrase-like_cat_sf"/>
</dbReference>
<proteinExistence type="predicted"/>
<keyword evidence="2" id="KW-0233">DNA recombination</keyword>
<organism evidence="4 5">
    <name type="scientific">Nonomuraea longicatena</name>
    <dbReference type="NCBI Taxonomy" id="83682"/>
    <lineage>
        <taxon>Bacteria</taxon>
        <taxon>Bacillati</taxon>
        <taxon>Actinomycetota</taxon>
        <taxon>Actinomycetes</taxon>
        <taxon>Streptosporangiales</taxon>
        <taxon>Streptosporangiaceae</taxon>
        <taxon>Nonomuraea</taxon>
    </lineage>
</organism>
<keyword evidence="1" id="KW-0238">DNA-binding</keyword>
<dbReference type="PANTHER" id="PTHR30349">
    <property type="entry name" value="PHAGE INTEGRASE-RELATED"/>
    <property type="match status" value="1"/>
</dbReference>
<evidence type="ECO:0000313" key="4">
    <source>
        <dbReference type="EMBL" id="GAA0915009.1"/>
    </source>
</evidence>
<dbReference type="InterPro" id="IPR010998">
    <property type="entry name" value="Integrase_recombinase_N"/>
</dbReference>
<dbReference type="PROSITE" id="PS51898">
    <property type="entry name" value="TYR_RECOMBINASE"/>
    <property type="match status" value="1"/>
</dbReference>
<dbReference type="Pfam" id="PF00589">
    <property type="entry name" value="Phage_integrase"/>
    <property type="match status" value="1"/>
</dbReference>
<gene>
    <name evidence="4" type="ORF">GCM10009560_08900</name>
</gene>
<dbReference type="InterPro" id="IPR002104">
    <property type="entry name" value="Integrase_catalytic"/>
</dbReference>
<evidence type="ECO:0000256" key="1">
    <source>
        <dbReference type="ARBA" id="ARBA00023125"/>
    </source>
</evidence>
<name>A0ABN1NR13_9ACTN</name>
<sequence>MGRSPLLSQLIPSWKRDLDASAKSPGTVQSYLYTARLLITYLDQHDMPGQIHRITAKHLCGFLSARTHGCWQDDDRTRPCACGQTRGHSEGDTHKHFRNLRLLFKWLASEGELPGESPMTAVAAPAVASEPAAPLTADELALMLATCAGATFADRRDTAIMRILLDTGIRGACLEGLRYHPDDPDLTDVFLTHHVVRVLLKGERIHLAPIGRKAVAAIDRYLRARAGHAHSASPWLWLPERGVTARGGERRLTKTGILQMLKRRAREAQIPGVHTHRFRHTMAAHYLDAGGDPFDLMRIGGWSSLAMVQRYAGSAGGRGTPARLSLGDRY</sequence>
<dbReference type="Gene3D" id="1.10.443.10">
    <property type="entry name" value="Intergrase catalytic core"/>
    <property type="match status" value="1"/>
</dbReference>
<dbReference type="PANTHER" id="PTHR30349:SF81">
    <property type="entry name" value="TYROSINE RECOMBINASE XERC"/>
    <property type="match status" value="1"/>
</dbReference>
<dbReference type="Proteomes" id="UP001501578">
    <property type="component" value="Unassembled WGS sequence"/>
</dbReference>